<dbReference type="SUPFAM" id="SSF56228">
    <property type="entry name" value="Aldehyde ferredoxin oxidoreductase, N-terminal domain"/>
    <property type="match status" value="1"/>
</dbReference>
<accession>X0VC49</accession>
<dbReference type="InterPro" id="IPR036503">
    <property type="entry name" value="Ald_Fedxn_OxRdtase_N_sf"/>
</dbReference>
<dbReference type="GO" id="GO:0051539">
    <property type="term" value="F:4 iron, 4 sulfur cluster binding"/>
    <property type="evidence" value="ECO:0007669"/>
    <property type="project" value="UniProtKB-KW"/>
</dbReference>
<dbReference type="GO" id="GO:0046872">
    <property type="term" value="F:metal ion binding"/>
    <property type="evidence" value="ECO:0007669"/>
    <property type="project" value="UniProtKB-KW"/>
</dbReference>
<dbReference type="InterPro" id="IPR001203">
    <property type="entry name" value="OxRdtase_Ald_Fedxn_C"/>
</dbReference>
<keyword evidence="5" id="KW-0408">Iron</keyword>
<dbReference type="EMBL" id="BARS01036480">
    <property type="protein sequence ID" value="GAG15689.1"/>
    <property type="molecule type" value="Genomic_DNA"/>
</dbReference>
<sequence>MLVIQGRAEKPVYLVISNGFVQIKDAGHLWGMPTDLAQEIIKDEIGDGKARMTCIGAAGEHQIPYASIMGERRAAGRGGAGAVMGVKNLKAIAVRGTKNIDVADPDRFRKAVKETIRKIQGSAQLSRMVKHGTITFLDDLNDHGILPCRNFQEAQTEWAKGLYSGVFEDFIVKHMHCGPPCATRCSKLTLVRSGPYAGAVSEGPEYETLYAIGACCGIADMPALIEADYLCDRYGLDTISFGVSLAFA</sequence>
<protein>
    <recommendedName>
        <fullName evidence="7">Aldehyde ferredoxin oxidoreductase N-terminal domain-containing protein</fullName>
    </recommendedName>
</protein>
<dbReference type="PANTHER" id="PTHR30038:SF0">
    <property type="entry name" value="TUNGSTEN-CONTAINING ALDEHYDE FERREDOXIN OXIDOREDUCTASE"/>
    <property type="match status" value="1"/>
</dbReference>
<evidence type="ECO:0000259" key="7">
    <source>
        <dbReference type="SMART" id="SM00790"/>
    </source>
</evidence>
<dbReference type="InterPro" id="IPR013984">
    <property type="entry name" value="Ald_Fedxn_OxRdtase_dom2"/>
</dbReference>
<comment type="cofactor">
    <cofactor evidence="1">
        <name>[4Fe-4S] cluster</name>
        <dbReference type="ChEBI" id="CHEBI:49883"/>
    </cofactor>
</comment>
<dbReference type="AlphaFoldDB" id="X0VC49"/>
<dbReference type="Gene3D" id="3.60.9.10">
    <property type="entry name" value="Aldehyde ferredoxin oxidoreductase, N-terminal domain"/>
    <property type="match status" value="1"/>
</dbReference>
<dbReference type="GO" id="GO:0016625">
    <property type="term" value="F:oxidoreductase activity, acting on the aldehyde or oxo group of donors, iron-sulfur protein as acceptor"/>
    <property type="evidence" value="ECO:0007669"/>
    <property type="project" value="InterPro"/>
</dbReference>
<dbReference type="InterPro" id="IPR036021">
    <property type="entry name" value="Tungsten_al_ferr_oxy-like_C"/>
</dbReference>
<reference evidence="8" key="1">
    <citation type="journal article" date="2014" name="Front. Microbiol.">
        <title>High frequency of phylogenetically diverse reductive dehalogenase-homologous genes in deep subseafloor sedimentary metagenomes.</title>
        <authorList>
            <person name="Kawai M."/>
            <person name="Futagami T."/>
            <person name="Toyoda A."/>
            <person name="Takaki Y."/>
            <person name="Nishi S."/>
            <person name="Hori S."/>
            <person name="Arai W."/>
            <person name="Tsubouchi T."/>
            <person name="Morono Y."/>
            <person name="Uchiyama I."/>
            <person name="Ito T."/>
            <person name="Fujiyama A."/>
            <person name="Inagaki F."/>
            <person name="Takami H."/>
        </authorList>
    </citation>
    <scope>NUCLEOTIDE SEQUENCE</scope>
    <source>
        <strain evidence="8">Expedition CK06-06</strain>
    </source>
</reference>
<comment type="caution">
    <text evidence="8">The sequence shown here is derived from an EMBL/GenBank/DDBJ whole genome shotgun (WGS) entry which is preliminary data.</text>
</comment>
<feature type="domain" description="Aldehyde ferredoxin oxidoreductase N-terminal" evidence="7">
    <location>
        <begin position="1"/>
        <end position="98"/>
    </location>
</feature>
<dbReference type="PANTHER" id="PTHR30038">
    <property type="entry name" value="ALDEHYDE FERREDOXIN OXIDOREDUCTASE"/>
    <property type="match status" value="1"/>
</dbReference>
<evidence type="ECO:0000256" key="2">
    <source>
        <dbReference type="ARBA" id="ARBA00011032"/>
    </source>
</evidence>
<proteinExistence type="inferred from homology"/>
<evidence type="ECO:0000256" key="1">
    <source>
        <dbReference type="ARBA" id="ARBA00001966"/>
    </source>
</evidence>
<dbReference type="Gene3D" id="1.10.569.10">
    <property type="entry name" value="Aldehyde Ferredoxin Oxidoreductase Protein, subunit A, domain 2"/>
    <property type="match status" value="1"/>
</dbReference>
<dbReference type="SMART" id="SM00790">
    <property type="entry name" value="AFOR_N"/>
    <property type="match status" value="1"/>
</dbReference>
<name>X0VC49_9ZZZZ</name>
<dbReference type="InterPro" id="IPR051919">
    <property type="entry name" value="W-dependent_AOR"/>
</dbReference>
<dbReference type="GO" id="GO:0009055">
    <property type="term" value="F:electron transfer activity"/>
    <property type="evidence" value="ECO:0007669"/>
    <property type="project" value="InterPro"/>
</dbReference>
<organism evidence="8">
    <name type="scientific">marine sediment metagenome</name>
    <dbReference type="NCBI Taxonomy" id="412755"/>
    <lineage>
        <taxon>unclassified sequences</taxon>
        <taxon>metagenomes</taxon>
        <taxon>ecological metagenomes</taxon>
    </lineage>
</organism>
<dbReference type="InterPro" id="IPR013983">
    <property type="entry name" value="Ald_Fedxn_OxRdtase_N"/>
</dbReference>
<dbReference type="Pfam" id="PF02730">
    <property type="entry name" value="AFOR_N"/>
    <property type="match status" value="1"/>
</dbReference>
<evidence type="ECO:0000256" key="3">
    <source>
        <dbReference type="ARBA" id="ARBA00022485"/>
    </source>
</evidence>
<evidence type="ECO:0000256" key="5">
    <source>
        <dbReference type="ARBA" id="ARBA00023004"/>
    </source>
</evidence>
<keyword evidence="4" id="KW-0479">Metal-binding</keyword>
<evidence type="ECO:0000313" key="8">
    <source>
        <dbReference type="EMBL" id="GAG15689.1"/>
    </source>
</evidence>
<keyword evidence="6" id="KW-0411">Iron-sulfur</keyword>
<feature type="non-terminal residue" evidence="8">
    <location>
        <position position="248"/>
    </location>
</feature>
<dbReference type="SUPFAM" id="SSF48310">
    <property type="entry name" value="Aldehyde ferredoxin oxidoreductase, C-terminal domains"/>
    <property type="match status" value="1"/>
</dbReference>
<evidence type="ECO:0000256" key="4">
    <source>
        <dbReference type="ARBA" id="ARBA00022723"/>
    </source>
</evidence>
<evidence type="ECO:0000256" key="6">
    <source>
        <dbReference type="ARBA" id="ARBA00023014"/>
    </source>
</evidence>
<comment type="similarity">
    <text evidence="2">Belongs to the AOR/FOR family.</text>
</comment>
<dbReference type="Pfam" id="PF01314">
    <property type="entry name" value="AFOR_C"/>
    <property type="match status" value="1"/>
</dbReference>
<keyword evidence="3" id="KW-0004">4Fe-4S</keyword>
<gene>
    <name evidence="8" type="ORF">S01H1_56064</name>
</gene>